<dbReference type="InterPro" id="IPR011057">
    <property type="entry name" value="Mss4-like_sf"/>
</dbReference>
<evidence type="ECO:0000256" key="4">
    <source>
        <dbReference type="ARBA" id="ARBA00023239"/>
    </source>
</evidence>
<reference evidence="6 7" key="1">
    <citation type="submission" date="2017-06" db="EMBL/GenBank/DDBJ databases">
        <authorList>
            <person name="Kim H.J."/>
            <person name="Triplett B.A."/>
        </authorList>
    </citation>
    <scope>NUCLEOTIDE SEQUENCE [LARGE SCALE GENOMIC DNA]</scope>
    <source>
        <strain evidence="6 7">U15</strain>
    </source>
</reference>
<evidence type="ECO:0000256" key="2">
    <source>
        <dbReference type="ARBA" id="ARBA00022723"/>
    </source>
</evidence>
<dbReference type="PANTHER" id="PTHR33337:SF40">
    <property type="entry name" value="CENP-V_GFA DOMAIN-CONTAINING PROTEIN-RELATED"/>
    <property type="match status" value="1"/>
</dbReference>
<dbReference type="Proteomes" id="UP000198284">
    <property type="component" value="Unassembled WGS sequence"/>
</dbReference>
<dbReference type="GO" id="GO:0046872">
    <property type="term" value="F:metal ion binding"/>
    <property type="evidence" value="ECO:0007669"/>
    <property type="project" value="UniProtKB-KW"/>
</dbReference>
<evidence type="ECO:0000313" key="6">
    <source>
        <dbReference type="EMBL" id="SNS16285.1"/>
    </source>
</evidence>
<evidence type="ECO:0000313" key="7">
    <source>
        <dbReference type="Proteomes" id="UP000198284"/>
    </source>
</evidence>
<evidence type="ECO:0000259" key="5">
    <source>
        <dbReference type="PROSITE" id="PS51891"/>
    </source>
</evidence>
<dbReference type="GO" id="GO:0016846">
    <property type="term" value="F:carbon-sulfur lyase activity"/>
    <property type="evidence" value="ECO:0007669"/>
    <property type="project" value="InterPro"/>
</dbReference>
<keyword evidence="2" id="KW-0479">Metal-binding</keyword>
<dbReference type="PANTHER" id="PTHR33337">
    <property type="entry name" value="GFA DOMAIN-CONTAINING PROTEIN"/>
    <property type="match status" value="1"/>
</dbReference>
<dbReference type="Gene3D" id="3.90.1590.10">
    <property type="entry name" value="glutathione-dependent formaldehyde- activating enzyme (gfa)"/>
    <property type="match status" value="1"/>
</dbReference>
<dbReference type="Pfam" id="PF04828">
    <property type="entry name" value="GFA"/>
    <property type="match status" value="1"/>
</dbReference>
<organism evidence="6 7">
    <name type="scientific">Noviherbaspirillum humi</name>
    <dbReference type="NCBI Taxonomy" id="1688639"/>
    <lineage>
        <taxon>Bacteria</taxon>
        <taxon>Pseudomonadati</taxon>
        <taxon>Pseudomonadota</taxon>
        <taxon>Betaproteobacteria</taxon>
        <taxon>Burkholderiales</taxon>
        <taxon>Oxalobacteraceae</taxon>
        <taxon>Noviherbaspirillum</taxon>
    </lineage>
</organism>
<dbReference type="OrthoDB" id="327703at2"/>
<dbReference type="RefSeq" id="WP_089397524.1">
    <property type="nucleotide sequence ID" value="NZ_FZOT01000001.1"/>
</dbReference>
<keyword evidence="3" id="KW-0862">Zinc</keyword>
<sequence>MVEGSCMCGMVRYRYAGNFGVVTVCHCAHCRKAQGSSGVVAVPVDAARLEWLEGKASIAEYESSPGKMRAFCRQCGSPLYSRRVDDPGVLRLRMGSIDSPTDAVPAAHIFVADLPPWAALEDDAPRYAGFEPSRQ</sequence>
<gene>
    <name evidence="6" type="ORF">SAMN06265795_101310</name>
</gene>
<evidence type="ECO:0000256" key="1">
    <source>
        <dbReference type="ARBA" id="ARBA00005495"/>
    </source>
</evidence>
<dbReference type="InterPro" id="IPR006913">
    <property type="entry name" value="CENP-V/GFA"/>
</dbReference>
<keyword evidence="7" id="KW-1185">Reference proteome</keyword>
<proteinExistence type="inferred from homology"/>
<dbReference type="PROSITE" id="PS51891">
    <property type="entry name" value="CENP_V_GFA"/>
    <property type="match status" value="1"/>
</dbReference>
<protein>
    <submittedName>
        <fullName evidence="6">Uncharacterized conserved protein</fullName>
    </submittedName>
</protein>
<accession>A0A239C7Q0</accession>
<name>A0A239C7Q0_9BURK</name>
<evidence type="ECO:0000256" key="3">
    <source>
        <dbReference type="ARBA" id="ARBA00022833"/>
    </source>
</evidence>
<dbReference type="SUPFAM" id="SSF51316">
    <property type="entry name" value="Mss4-like"/>
    <property type="match status" value="1"/>
</dbReference>
<dbReference type="EMBL" id="FZOT01000001">
    <property type="protein sequence ID" value="SNS16285.1"/>
    <property type="molecule type" value="Genomic_DNA"/>
</dbReference>
<comment type="similarity">
    <text evidence="1">Belongs to the Gfa family.</text>
</comment>
<keyword evidence="4" id="KW-0456">Lyase</keyword>
<dbReference type="AlphaFoldDB" id="A0A239C7Q0"/>
<feature type="domain" description="CENP-V/GFA" evidence="5">
    <location>
        <begin position="2"/>
        <end position="118"/>
    </location>
</feature>